<organism evidence="3 4">
    <name type="scientific">Companilactobacillus farciminis</name>
    <dbReference type="NCBI Taxonomy" id="1612"/>
    <lineage>
        <taxon>Bacteria</taxon>
        <taxon>Bacillati</taxon>
        <taxon>Bacillota</taxon>
        <taxon>Bacilli</taxon>
        <taxon>Lactobacillales</taxon>
        <taxon>Lactobacillaceae</taxon>
        <taxon>Companilactobacillus</taxon>
    </lineage>
</organism>
<proteinExistence type="predicted"/>
<protein>
    <submittedName>
        <fullName evidence="3">Uncharacterized protein</fullName>
    </submittedName>
</protein>
<feature type="region of interest" description="Disordered" evidence="2">
    <location>
        <begin position="115"/>
        <end position="169"/>
    </location>
</feature>
<gene>
    <name evidence="3" type="ORF">K8V88_08980</name>
</gene>
<reference evidence="3" key="1">
    <citation type="journal article" date="2021" name="PeerJ">
        <title>Extensive microbial diversity within the chicken gut microbiome revealed by metagenomics and culture.</title>
        <authorList>
            <person name="Gilroy R."/>
            <person name="Ravi A."/>
            <person name="Getino M."/>
            <person name="Pursley I."/>
            <person name="Horton D.L."/>
            <person name="Alikhan N.F."/>
            <person name="Baker D."/>
            <person name="Gharbi K."/>
            <person name="Hall N."/>
            <person name="Watson M."/>
            <person name="Adriaenssens E.M."/>
            <person name="Foster-Nyarko E."/>
            <person name="Jarju S."/>
            <person name="Secka A."/>
            <person name="Antonio M."/>
            <person name="Oren A."/>
            <person name="Chaudhuri R.R."/>
            <person name="La Ragione R."/>
            <person name="Hildebrand F."/>
            <person name="Pallen M.J."/>
        </authorList>
    </citation>
    <scope>NUCLEOTIDE SEQUENCE</scope>
    <source>
        <strain evidence="3">7886</strain>
    </source>
</reference>
<dbReference type="EMBL" id="DYWC01000209">
    <property type="protein sequence ID" value="HJF87555.1"/>
    <property type="molecule type" value="Genomic_DNA"/>
</dbReference>
<feature type="coiled-coil region" evidence="1">
    <location>
        <begin position="62"/>
        <end position="89"/>
    </location>
</feature>
<comment type="caution">
    <text evidence="3">The sequence shown here is derived from an EMBL/GenBank/DDBJ whole genome shotgun (WGS) entry which is preliminary data.</text>
</comment>
<name>A0A921L9T9_9LACO</name>
<evidence type="ECO:0000313" key="3">
    <source>
        <dbReference type="EMBL" id="HJF87555.1"/>
    </source>
</evidence>
<keyword evidence="1" id="KW-0175">Coiled coil</keyword>
<reference evidence="3" key="2">
    <citation type="submission" date="2021-09" db="EMBL/GenBank/DDBJ databases">
        <authorList>
            <person name="Gilroy R."/>
        </authorList>
    </citation>
    <scope>NUCLEOTIDE SEQUENCE</scope>
    <source>
        <strain evidence="3">7886</strain>
    </source>
</reference>
<evidence type="ECO:0000256" key="1">
    <source>
        <dbReference type="SAM" id="Coils"/>
    </source>
</evidence>
<dbReference type="AlphaFoldDB" id="A0A921L9T9"/>
<feature type="compositionally biased region" description="Polar residues" evidence="2">
    <location>
        <begin position="115"/>
        <end position="146"/>
    </location>
</feature>
<accession>A0A921L9T9</accession>
<evidence type="ECO:0000256" key="2">
    <source>
        <dbReference type="SAM" id="MobiDB-lite"/>
    </source>
</evidence>
<dbReference type="Proteomes" id="UP000747013">
    <property type="component" value="Unassembled WGS sequence"/>
</dbReference>
<sequence length="169" mass="18994">MSNFSKYEIFEAAVKATKDKTLTLKDVETQLKKLGFSASDKEFSKTTKLAVVDRFKLEKAKKQSDKQVIASLEREVQTLRQQLNQQDKLAELLSQIDAKIDQLPEKISDLIGQNSESKVHSNTSIESQSDDQLTSVNSLIDNSDQLSVAADNPDDGSEQNFDFYNNDDQ</sequence>
<evidence type="ECO:0000313" key="4">
    <source>
        <dbReference type="Proteomes" id="UP000747013"/>
    </source>
</evidence>